<feature type="region of interest" description="Disordered" evidence="2">
    <location>
        <begin position="1438"/>
        <end position="1464"/>
    </location>
</feature>
<feature type="region of interest" description="Disordered" evidence="2">
    <location>
        <begin position="1527"/>
        <end position="1548"/>
    </location>
</feature>
<reference evidence="5 6" key="1">
    <citation type="journal article" date="2013" name="Nat. Genet.">
        <title>The genome of the hydatid tapeworm Echinococcus granulosus.</title>
        <authorList>
            <person name="Zheng H."/>
            <person name="Zhang W."/>
            <person name="Zhang L."/>
            <person name="Zhang Z."/>
            <person name="Li J."/>
            <person name="Lu G."/>
            <person name="Zhu Y."/>
            <person name="Wang Y."/>
            <person name="Huang Y."/>
            <person name="Liu J."/>
            <person name="Kang H."/>
            <person name="Chen J."/>
            <person name="Wang L."/>
            <person name="Chen A."/>
            <person name="Yu S."/>
            <person name="Gao Z."/>
            <person name="Jin L."/>
            <person name="Gu W."/>
            <person name="Wang Z."/>
            <person name="Zhao L."/>
            <person name="Shi B."/>
            <person name="Wen H."/>
            <person name="Lin R."/>
            <person name="Jones M.K."/>
            <person name="Brejova B."/>
            <person name="Vinar T."/>
            <person name="Zhao G."/>
            <person name="McManus D.P."/>
            <person name="Chen Z."/>
            <person name="Zhou Y."/>
            <person name="Wang S."/>
        </authorList>
    </citation>
    <scope>NUCLEOTIDE SEQUENCE [LARGE SCALE GENOMIC DNA]</scope>
</reference>
<dbReference type="SMART" id="SM00801">
    <property type="entry name" value="dDENN"/>
    <property type="match status" value="1"/>
</dbReference>
<feature type="region of interest" description="Disordered" evidence="2">
    <location>
        <begin position="1576"/>
        <end position="1607"/>
    </location>
</feature>
<feature type="region of interest" description="Disordered" evidence="2">
    <location>
        <begin position="1322"/>
        <end position="1342"/>
    </location>
</feature>
<dbReference type="SMART" id="SM00799">
    <property type="entry name" value="DENN"/>
    <property type="match status" value="1"/>
</dbReference>
<dbReference type="InterPro" id="IPR023341">
    <property type="entry name" value="MABP"/>
</dbReference>
<name>W6UG70_ECHGR</name>
<evidence type="ECO:0000259" key="4">
    <source>
        <dbReference type="PROSITE" id="PS51498"/>
    </source>
</evidence>
<dbReference type="GO" id="GO:0031410">
    <property type="term" value="C:cytoplasmic vesicle"/>
    <property type="evidence" value="ECO:0007669"/>
    <property type="project" value="TreeGrafter"/>
</dbReference>
<proteinExistence type="predicted"/>
<feature type="domain" description="MABP" evidence="4">
    <location>
        <begin position="56"/>
        <end position="214"/>
    </location>
</feature>
<feature type="compositionally biased region" description="Gly residues" evidence="2">
    <location>
        <begin position="843"/>
        <end position="860"/>
    </location>
</feature>
<protein>
    <submittedName>
        <fullName evidence="5">DENN domain-containing protein 4B</fullName>
    </submittedName>
</protein>
<dbReference type="CTD" id="36343736"/>
<dbReference type="InterPro" id="IPR005113">
    <property type="entry name" value="uDENN_dom"/>
</dbReference>
<dbReference type="GO" id="GO:0005085">
    <property type="term" value="F:guanyl-nucleotide exchange factor activity"/>
    <property type="evidence" value="ECO:0007669"/>
    <property type="project" value="UniProtKB-KW"/>
</dbReference>
<feature type="compositionally biased region" description="Low complexity" evidence="2">
    <location>
        <begin position="1593"/>
        <end position="1607"/>
    </location>
</feature>
<evidence type="ECO:0000313" key="5">
    <source>
        <dbReference type="EMBL" id="EUB57137.1"/>
    </source>
</evidence>
<organism evidence="5 6">
    <name type="scientific">Echinococcus granulosus</name>
    <name type="common">Hydatid tapeworm</name>
    <dbReference type="NCBI Taxonomy" id="6210"/>
    <lineage>
        <taxon>Eukaryota</taxon>
        <taxon>Metazoa</taxon>
        <taxon>Spiralia</taxon>
        <taxon>Lophotrochozoa</taxon>
        <taxon>Platyhelminthes</taxon>
        <taxon>Cestoda</taxon>
        <taxon>Eucestoda</taxon>
        <taxon>Cyclophyllidea</taxon>
        <taxon>Taeniidae</taxon>
        <taxon>Echinococcus</taxon>
        <taxon>Echinococcus granulosus group</taxon>
    </lineage>
</organism>
<feature type="compositionally biased region" description="Polar residues" evidence="2">
    <location>
        <begin position="1249"/>
        <end position="1260"/>
    </location>
</feature>
<evidence type="ECO:0000259" key="3">
    <source>
        <dbReference type="PROSITE" id="PS50211"/>
    </source>
</evidence>
<dbReference type="InterPro" id="IPR051696">
    <property type="entry name" value="DENN_Domain_GEFs"/>
</dbReference>
<feature type="compositionally biased region" description="Acidic residues" evidence="2">
    <location>
        <begin position="1233"/>
        <end position="1244"/>
    </location>
</feature>
<dbReference type="Pfam" id="PF03456">
    <property type="entry name" value="uDENN"/>
    <property type="match status" value="1"/>
</dbReference>
<dbReference type="Gene3D" id="2.100.10.50">
    <property type="match status" value="1"/>
</dbReference>
<dbReference type="STRING" id="6210.W6UG70"/>
<dbReference type="PROSITE" id="PS51498">
    <property type="entry name" value="MABP"/>
    <property type="match status" value="1"/>
</dbReference>
<gene>
    <name evidence="5" type="ORF">EGR_08021</name>
</gene>
<evidence type="ECO:0000313" key="6">
    <source>
        <dbReference type="Proteomes" id="UP000019149"/>
    </source>
</evidence>
<feature type="compositionally biased region" description="Low complexity" evidence="2">
    <location>
        <begin position="1323"/>
        <end position="1335"/>
    </location>
</feature>
<dbReference type="InterPro" id="IPR001194">
    <property type="entry name" value="cDENN_dom"/>
</dbReference>
<evidence type="ECO:0000256" key="1">
    <source>
        <dbReference type="ARBA" id="ARBA00022658"/>
    </source>
</evidence>
<feature type="region of interest" description="Disordered" evidence="2">
    <location>
        <begin position="838"/>
        <end position="913"/>
    </location>
</feature>
<dbReference type="Gene3D" id="3.40.50.11500">
    <property type="match status" value="1"/>
</dbReference>
<dbReference type="EMBL" id="APAU02000093">
    <property type="protein sequence ID" value="EUB57137.1"/>
    <property type="molecule type" value="Genomic_DNA"/>
</dbReference>
<dbReference type="RefSeq" id="XP_024348333.1">
    <property type="nucleotide sequence ID" value="XM_024497270.1"/>
</dbReference>
<feature type="region of interest" description="Disordered" evidence="2">
    <location>
        <begin position="1213"/>
        <end position="1260"/>
    </location>
</feature>
<dbReference type="Proteomes" id="UP000019149">
    <property type="component" value="Unassembled WGS sequence"/>
</dbReference>
<dbReference type="PANTHER" id="PTHR12296:SF30">
    <property type="entry name" value="DENN DOMAIN-CONTAINING PROTEIN CRAG"/>
    <property type="match status" value="1"/>
</dbReference>
<dbReference type="PANTHER" id="PTHR12296">
    <property type="entry name" value="DENN DOMAIN-CONTAINING PROTEIN 4"/>
    <property type="match status" value="1"/>
</dbReference>
<dbReference type="GeneID" id="36343736"/>
<keyword evidence="1" id="KW-0344">Guanine-nucleotide releasing factor</keyword>
<evidence type="ECO:0000256" key="2">
    <source>
        <dbReference type="SAM" id="MobiDB-lite"/>
    </source>
</evidence>
<dbReference type="GO" id="GO:0032483">
    <property type="term" value="P:regulation of Rab protein signal transduction"/>
    <property type="evidence" value="ECO:0007669"/>
    <property type="project" value="TreeGrafter"/>
</dbReference>
<dbReference type="PROSITE" id="PS50211">
    <property type="entry name" value="DENN"/>
    <property type="match status" value="1"/>
</dbReference>
<feature type="compositionally biased region" description="Polar residues" evidence="2">
    <location>
        <begin position="1452"/>
        <end position="1464"/>
    </location>
</feature>
<feature type="compositionally biased region" description="Low complexity" evidence="2">
    <location>
        <begin position="890"/>
        <end position="903"/>
    </location>
</feature>
<keyword evidence="6" id="KW-1185">Reference proteome</keyword>
<accession>W6UG70</accession>
<dbReference type="Pfam" id="PF02141">
    <property type="entry name" value="DENN"/>
    <property type="match status" value="1"/>
</dbReference>
<comment type="caution">
    <text evidence="5">The sequence shown here is derived from an EMBL/GenBank/DDBJ whole genome shotgun (WGS) entry which is preliminary data.</text>
</comment>
<dbReference type="OrthoDB" id="75250at2759"/>
<dbReference type="KEGG" id="egl:EGR_08021"/>
<dbReference type="InterPro" id="IPR005112">
    <property type="entry name" value="dDENN_dom"/>
</dbReference>
<feature type="domain" description="UDENN" evidence="3">
    <location>
        <begin position="206"/>
        <end position="819"/>
    </location>
</feature>
<dbReference type="InterPro" id="IPR043153">
    <property type="entry name" value="DENN_C"/>
</dbReference>
<dbReference type="InterPro" id="IPR037516">
    <property type="entry name" value="Tripartite_DENN"/>
</dbReference>
<sequence>MDDVHSNGGGSKHIAEYFAVCGLSERPAPFNVSEILLNSEEIVLSESKCLDFSRYTTPIIDIQLVNMSQKEHPPDGYQLIDKSIGGSTGCFLQSRSGDDLCICYRRGYDIPPIGDIGLVDTDQRLKPNSSNITHTIDHRPAVIMKKRFLPTSNMYLSYSRLHKNYGVDELALTDICVVLKKKGERCPLGYKELPQKLIHSLMADDMYICYKKSFVKRYIATYQPEVLMWYHVPSASSSPSMATDEMANQPIFNTVDIATLSNFCLPWGAAIESWSVDQNPPGSVFFTFVVTNAAYKKFHGSALTFYEPYDVSQLDRDRCYRLNVDPELVRMEEAEEEAEGGGRQQAAMVVREAEAEAELFTQEELLSIEQRQGVFASSRIGDRVLGVTKTLCLVSRFNFGNGLKPFLDFLHFRCFSSKDQSIPLERARNHGLLAPRPYKLSAGPGVVPACLLDECDMGFKIAGISYRVVCVCVCVTFEEGAVAELVGEACFEQLGCGAEAEATIATVIYLLDSMQQCGRTVCKTNFFPFQKYLAFILCEIPFPDRRSPNITVDLDDYHMRLQIPYGNHLSSSGEPFAHLLHRLGSELTLQLMVQLLTEQKLLFVSVMPDLLVDTIQQLITLIHPLRWVLVYIPLIHMRCIHVIQSPSPYLIGVDSRFFEFFQLPSAEADISVVDLDTRQFRPATTTVAGVRIVLPRGPQKRLRTALIRNEERLAELDLRMHQEAKIGVRVQEKYKSHLSLLGANVRRACYTFMTELLQDYRKFLLPVIFKDRELLFDSEGFVKHTADRASNAFYATLVGTQLWADFVRDLNCISERTAELEAFDNAIAHLSLTRYQSKTKGGSSRGIGGSGDIEGGGGGETCSQVSSGSGGDAGSAASAPLNGFSASPRDSLSGTDGSSLSGRPLPPSECPRIIGSPSGLLELDPLCSDLPLNDFTWTRRDHFPETVNTSLLDELCTRLRHNGATAAATIPSRTMVTKMETGEEELIFRLVDDTDVMLGDGEDFCPSLHHTPPPLPFVHGNGVPKALGVAQLNSLLKRTLQETTDCLIAATKRRNAGGVAWAGQLLSEVYSLWFLLLPAFIASLQQHCGRGNNGDGICLEARHFLFHVVDVFLRLWDSPLQPVDQVYVRVLIALLYEYGTSDQGVVSFWSSRPLNAPSYAMANQLQRDLGHKLTSSESAEDGAESGIGISTTLSREVADPPCLVPQALSTPIQNCDASSPRHPCESQPSFSIGDDEGDGGDNGDGDGPSKSSSNFNLGNSQLVGSMDRISIGDGNRKTSGLLEPVEQAHFSKKGWKSFAQASMRKLASFRVEYVNPDVITLEQSPSTSPSPQPSQHLRSRSVSTTANKSIGYFSLFGQPGNGTRLPRNMRPWAVAPISASVSSITTAASGTVSVPVNSSVSADEALRQGADATQMSLQSSTSSSLWFQLLQRHLSVSAMSPTPSRRAETSDTPRGSITSNEEGVVNTTVAASPLAFSFDSQLAVLSYQPTSWYTIAGPLAVGSVGDRVCLANPLVMKLSPSSLQSSATAPAYAAMRRHRSRSSSLVRARRDVGLKHSPSASFPLLSLTSEELVQALARSESPRSSKPPPALRRPPSTTTRPSTGPVTVSRVQELRVIFNTCTPCASCSRLFYDEEIMAMWVAAGDPPYTGLSCSSCRHSLMPRLIVRTIAILEITPSTNAATTPLSHGLIELSVPFLSPLVLRRQLEAVVDSGVGGGSGSSKGCTESMAVQALSSAGLLGHRRGRVLLWNLVYLLHRAGLPTHLLDAYPAWLMDAQAEARRLGGGRRVLLGGSLTIARALSEVTLSPDLPVCLVARWVAFPRKTAAGKEAPMLYRLWDNTHPACCLSPSSSVADLTAPPGRGEERQECALEEIVQMAGDALTYENVGGAISAVRSLKRTAIQSVHRELLLLYARIHGTSWQQLNKFDAGYIAYLLDEMQQAGVQQQEQLQRWRANDEMPPSATALACRCIFRNLTLT</sequence>
<dbReference type="OMA" id="PSECPRI"/>
<dbReference type="SMART" id="SM00800">
    <property type="entry name" value="uDENN"/>
    <property type="match status" value="1"/>
</dbReference>